<accession>A3V713</accession>
<protein>
    <submittedName>
        <fullName evidence="1">Uncharacterized protein</fullName>
    </submittedName>
</protein>
<keyword evidence="2" id="KW-1185">Reference proteome</keyword>
<proteinExistence type="predicted"/>
<evidence type="ECO:0000313" key="1">
    <source>
        <dbReference type="EMBL" id="EAQ06029.1"/>
    </source>
</evidence>
<organism evidence="1 2">
    <name type="scientific">Yoonia vestfoldensis SKA53</name>
    <dbReference type="NCBI Taxonomy" id="314232"/>
    <lineage>
        <taxon>Bacteria</taxon>
        <taxon>Pseudomonadati</taxon>
        <taxon>Pseudomonadota</taxon>
        <taxon>Alphaproteobacteria</taxon>
        <taxon>Rhodobacterales</taxon>
        <taxon>Paracoccaceae</taxon>
        <taxon>Yoonia</taxon>
    </lineage>
</organism>
<dbReference type="HOGENOM" id="CLU_3397267_0_0_5"/>
<name>A3V713_9RHOB</name>
<dbReference type="Proteomes" id="UP000004507">
    <property type="component" value="Unassembled WGS sequence"/>
</dbReference>
<dbReference type="AlphaFoldDB" id="A3V713"/>
<sequence length="31" mass="3450">MIVTPPKARCQTQSENVILFLRLWSGSISCA</sequence>
<dbReference type="STRING" id="314232.SKA53_07986"/>
<gene>
    <name evidence="1" type="ORF">SKA53_07986</name>
</gene>
<comment type="caution">
    <text evidence="1">The sequence shown here is derived from an EMBL/GenBank/DDBJ whole genome shotgun (WGS) entry which is preliminary data.</text>
</comment>
<dbReference type="EMBL" id="AAMS01000006">
    <property type="protein sequence ID" value="EAQ06029.1"/>
    <property type="molecule type" value="Genomic_DNA"/>
</dbReference>
<reference evidence="1 2" key="1">
    <citation type="submission" date="2006-01" db="EMBL/GenBank/DDBJ databases">
        <authorList>
            <person name="Hagstrom A."/>
            <person name="Ferriera S."/>
            <person name="Johnson J."/>
            <person name="Kravitz S."/>
            <person name="Halpern A."/>
            <person name="Remington K."/>
            <person name="Beeson K."/>
            <person name="Tran B."/>
            <person name="Rogers Y.-H."/>
            <person name="Friedman R."/>
            <person name="Venter J.C."/>
        </authorList>
    </citation>
    <scope>NUCLEOTIDE SEQUENCE [LARGE SCALE GENOMIC DNA]</scope>
    <source>
        <strain evidence="1 2">SKA53</strain>
    </source>
</reference>
<evidence type="ECO:0000313" key="2">
    <source>
        <dbReference type="Proteomes" id="UP000004507"/>
    </source>
</evidence>